<comment type="similarity">
    <text evidence="2">Belongs to the methyltransferase superfamily. L-isoaspartyl/D-aspartyl protein methyltransferase family.</text>
</comment>
<evidence type="ECO:0000256" key="1">
    <source>
        <dbReference type="ARBA" id="ARBA00004496"/>
    </source>
</evidence>
<comment type="caution">
    <text evidence="9">The sequence shown here is derived from an EMBL/GenBank/DDBJ whole genome shotgun (WGS) entry which is preliminary data.</text>
</comment>
<dbReference type="PROSITE" id="PS01279">
    <property type="entry name" value="PCMT"/>
    <property type="match status" value="1"/>
</dbReference>
<keyword evidence="4" id="KW-0963">Cytoplasm</keyword>
<evidence type="ECO:0000256" key="3">
    <source>
        <dbReference type="ARBA" id="ARBA00011890"/>
    </source>
</evidence>
<dbReference type="CDD" id="cd02440">
    <property type="entry name" value="AdoMet_MTases"/>
    <property type="match status" value="1"/>
</dbReference>
<keyword evidence="10" id="KW-1185">Reference proteome</keyword>
<evidence type="ECO:0000256" key="4">
    <source>
        <dbReference type="ARBA" id="ARBA00022490"/>
    </source>
</evidence>
<keyword evidence="7" id="KW-0949">S-adenosyl-L-methionine</keyword>
<evidence type="ECO:0000313" key="10">
    <source>
        <dbReference type="Proteomes" id="UP001301350"/>
    </source>
</evidence>
<dbReference type="AlphaFoldDB" id="A0AAV9IPU2"/>
<evidence type="ECO:0000256" key="8">
    <source>
        <dbReference type="SAM" id="MobiDB-lite"/>
    </source>
</evidence>
<dbReference type="PANTHER" id="PTHR11579:SF0">
    <property type="entry name" value="PROTEIN-L-ISOASPARTATE(D-ASPARTATE) O-METHYLTRANSFERASE"/>
    <property type="match status" value="1"/>
</dbReference>
<dbReference type="Gene3D" id="3.40.50.150">
    <property type="entry name" value="Vaccinia Virus protein VP39"/>
    <property type="match status" value="1"/>
</dbReference>
<evidence type="ECO:0000256" key="6">
    <source>
        <dbReference type="ARBA" id="ARBA00022679"/>
    </source>
</evidence>
<organism evidence="9 10">
    <name type="scientific">Cyanidium caldarium</name>
    <name type="common">Red alga</name>
    <dbReference type="NCBI Taxonomy" id="2771"/>
    <lineage>
        <taxon>Eukaryota</taxon>
        <taxon>Rhodophyta</taxon>
        <taxon>Bangiophyceae</taxon>
        <taxon>Cyanidiales</taxon>
        <taxon>Cyanidiaceae</taxon>
        <taxon>Cyanidium</taxon>
    </lineage>
</organism>
<dbReference type="Proteomes" id="UP001301350">
    <property type="component" value="Unassembled WGS sequence"/>
</dbReference>
<dbReference type="PANTHER" id="PTHR11579">
    <property type="entry name" value="PROTEIN-L-ISOASPARTATE O-METHYLTRANSFERASE"/>
    <property type="match status" value="1"/>
</dbReference>
<protein>
    <recommendedName>
        <fullName evidence="3">protein-L-isoaspartate(D-aspartate) O-methyltransferase</fullName>
        <ecNumber evidence="3">2.1.1.77</ecNumber>
    </recommendedName>
</protein>
<gene>
    <name evidence="9" type="ORF">CDCA_CDCA01G0130</name>
</gene>
<dbReference type="Pfam" id="PF01135">
    <property type="entry name" value="PCMT"/>
    <property type="match status" value="2"/>
</dbReference>
<dbReference type="EC" id="2.1.1.77" evidence="3"/>
<feature type="compositionally biased region" description="Basic and acidic residues" evidence="8">
    <location>
        <begin position="424"/>
        <end position="433"/>
    </location>
</feature>
<keyword evidence="5" id="KW-0489">Methyltransferase</keyword>
<dbReference type="EMBL" id="JANCYW010000001">
    <property type="protein sequence ID" value="KAK4534105.1"/>
    <property type="molecule type" value="Genomic_DNA"/>
</dbReference>
<accession>A0AAV9IPU2</accession>
<dbReference type="GO" id="GO:0005737">
    <property type="term" value="C:cytoplasm"/>
    <property type="evidence" value="ECO:0007669"/>
    <property type="project" value="UniProtKB-SubCell"/>
</dbReference>
<dbReference type="SUPFAM" id="SSF53335">
    <property type="entry name" value="S-adenosyl-L-methionine-dependent methyltransferases"/>
    <property type="match status" value="1"/>
</dbReference>
<dbReference type="InterPro" id="IPR000682">
    <property type="entry name" value="PCMT"/>
</dbReference>
<dbReference type="GO" id="GO:0004719">
    <property type="term" value="F:protein-L-isoaspartate (D-aspartate) O-methyltransferase activity"/>
    <property type="evidence" value="ECO:0007669"/>
    <property type="project" value="UniProtKB-EC"/>
</dbReference>
<keyword evidence="6" id="KW-0808">Transferase</keyword>
<dbReference type="GO" id="GO:0032259">
    <property type="term" value="P:methylation"/>
    <property type="evidence" value="ECO:0007669"/>
    <property type="project" value="UniProtKB-KW"/>
</dbReference>
<evidence type="ECO:0000256" key="7">
    <source>
        <dbReference type="ARBA" id="ARBA00022691"/>
    </source>
</evidence>
<dbReference type="InterPro" id="IPR029063">
    <property type="entry name" value="SAM-dependent_MTases_sf"/>
</dbReference>
<proteinExistence type="inferred from homology"/>
<evidence type="ECO:0000313" key="9">
    <source>
        <dbReference type="EMBL" id="KAK4534105.1"/>
    </source>
</evidence>
<reference evidence="9 10" key="1">
    <citation type="submission" date="2022-07" db="EMBL/GenBank/DDBJ databases">
        <title>Genome-wide signatures of adaptation to extreme environments.</title>
        <authorList>
            <person name="Cho C.H."/>
            <person name="Yoon H.S."/>
        </authorList>
    </citation>
    <scope>NUCLEOTIDE SEQUENCE [LARGE SCALE GENOMIC DNA]</scope>
    <source>
        <strain evidence="9 10">DBV 063 E5</strain>
    </source>
</reference>
<evidence type="ECO:0000256" key="2">
    <source>
        <dbReference type="ARBA" id="ARBA00005369"/>
    </source>
</evidence>
<sequence length="433" mass="47260">MHRWGGREDGRPSGAVAFAVQAVSRVQTLGRRAGAATSLSVRNSTSTGRRRDGLRVGGLRQVTARACGPAQVTRRQLLALGLAVAVAGTAWTAGWGSSYRGSRLGAWTAPLTVVERARKAVRKMAWRSSGRSNAELVHNLKTAGLIRSPAVERAFLAVDRKFFVPLTDGTPSCSARGAPERHVPRREELIGNDPYQDSPQYIGYSATISAPHMHAMCAELLLPYIGRAGAHVLDVGSGTGYLTTIFAKMSEYAHSHHESAPPRTETEERTAIPVDTSSGGASSELARVYGIDHIRGLVDDARRNVELSNPELVQQQRIFFRTGDGRLGWPEHAPYDAIHVGAAADPVPAALLQQLKPGGRMVIPLGPEGGEQILTAIDRDEHDPERYIQKTVTAVRYVPLCEREYQWQGEQQTEEEEEALMGAQRREEEDEKL</sequence>
<evidence type="ECO:0000256" key="5">
    <source>
        <dbReference type="ARBA" id="ARBA00022603"/>
    </source>
</evidence>
<feature type="region of interest" description="Disordered" evidence="8">
    <location>
        <begin position="407"/>
        <end position="433"/>
    </location>
</feature>
<comment type="subcellular location">
    <subcellularLocation>
        <location evidence="1">Cytoplasm</location>
    </subcellularLocation>
</comment>
<name>A0AAV9IPU2_CYACA</name>